<keyword evidence="3" id="KW-0106">Calcium</keyword>
<dbReference type="Gene3D" id="3.90.215.10">
    <property type="entry name" value="Gamma Fibrinogen, chain A, domain 1"/>
    <property type="match status" value="1"/>
</dbReference>
<evidence type="ECO:0000256" key="1">
    <source>
        <dbReference type="ARBA" id="ARBA00022723"/>
    </source>
</evidence>
<evidence type="ECO:0000256" key="2">
    <source>
        <dbReference type="ARBA" id="ARBA00022734"/>
    </source>
</evidence>
<dbReference type="InterPro" id="IPR002181">
    <property type="entry name" value="Fibrinogen_a/b/g_C_dom"/>
</dbReference>
<gene>
    <name evidence="7" type="ORF">PLOB_00014975</name>
</gene>
<evidence type="ECO:0000256" key="4">
    <source>
        <dbReference type="ARBA" id="ARBA00023157"/>
    </source>
</evidence>
<dbReference type="InterPro" id="IPR014716">
    <property type="entry name" value="Fibrinogen_a/b/g_C_1"/>
</dbReference>
<evidence type="ECO:0000256" key="3">
    <source>
        <dbReference type="ARBA" id="ARBA00022837"/>
    </source>
</evidence>
<evidence type="ECO:0000256" key="5">
    <source>
        <dbReference type="SAM" id="MobiDB-lite"/>
    </source>
</evidence>
<dbReference type="PANTHER" id="PTHR16146:SF46">
    <property type="entry name" value="INTELECTIN-1A-RELATED"/>
    <property type="match status" value="1"/>
</dbReference>
<feature type="compositionally biased region" description="Polar residues" evidence="5">
    <location>
        <begin position="1"/>
        <end position="10"/>
    </location>
</feature>
<keyword evidence="4" id="KW-1015">Disulfide bond</keyword>
<name>A0ABN8NGJ8_9CNID</name>
<comment type="caution">
    <text evidence="7">The sequence shown here is derived from an EMBL/GenBank/DDBJ whole genome shotgun (WGS) entry which is preliminary data.</text>
</comment>
<proteinExistence type="predicted"/>
<evidence type="ECO:0000313" key="8">
    <source>
        <dbReference type="Proteomes" id="UP001159405"/>
    </source>
</evidence>
<feature type="domain" description="Fibrinogen C-terminal" evidence="6">
    <location>
        <begin position="57"/>
        <end position="105"/>
    </location>
</feature>
<reference evidence="7 8" key="1">
    <citation type="submission" date="2022-05" db="EMBL/GenBank/DDBJ databases">
        <authorList>
            <consortium name="Genoscope - CEA"/>
            <person name="William W."/>
        </authorList>
    </citation>
    <scope>NUCLEOTIDE SEQUENCE [LARGE SCALE GENOMIC DNA]</scope>
</reference>
<dbReference type="NCBIfam" id="NF040941">
    <property type="entry name" value="GGGWT_bact"/>
    <property type="match status" value="1"/>
</dbReference>
<evidence type="ECO:0000259" key="6">
    <source>
        <dbReference type="Pfam" id="PF00147"/>
    </source>
</evidence>
<dbReference type="Pfam" id="PF00147">
    <property type="entry name" value="Fibrinogen_C"/>
    <property type="match status" value="1"/>
</dbReference>
<accession>A0ABN8NGJ8</accession>
<dbReference type="EMBL" id="CALNXK010000019">
    <property type="protein sequence ID" value="CAH3106835.1"/>
    <property type="molecule type" value="Genomic_DNA"/>
</dbReference>
<protein>
    <recommendedName>
        <fullName evidence="6">Fibrinogen C-terminal domain-containing protein</fullName>
    </recommendedName>
</protein>
<dbReference type="SUPFAM" id="SSF56496">
    <property type="entry name" value="Fibrinogen C-terminal domain-like"/>
    <property type="match status" value="1"/>
</dbReference>
<evidence type="ECO:0000313" key="7">
    <source>
        <dbReference type="EMBL" id="CAH3106835.1"/>
    </source>
</evidence>
<keyword evidence="8" id="KW-1185">Reference proteome</keyword>
<keyword evidence="2" id="KW-0430">Lectin</keyword>
<keyword evidence="1" id="KW-0479">Metal-binding</keyword>
<dbReference type="PANTHER" id="PTHR16146">
    <property type="entry name" value="INTELECTIN"/>
    <property type="match status" value="1"/>
</dbReference>
<feature type="region of interest" description="Disordered" evidence="5">
    <location>
        <begin position="1"/>
        <end position="46"/>
    </location>
</feature>
<sequence>MVSSANSLTLEDSDSGRPFKSRCNSHGPKIEPCDTSGSTSTSSEDTPFSKTRYFLCKSCAQIQQLVPDAKSAYYWVHIKGKKTEVYCDMDNYGGGWTLVASISSSSNNHLLRAEVNCFNATRCVEFTKTSISCRKLADQDIHEIATHEGTFRVDQVTNGYVGFFQIPAGARMFNSECHTYSCPRIITSHVYPYQWESNCRGIRNGYFIVRQSCYRESKRVLYGYPCHSLGIYRNKAGLLFVK</sequence>
<dbReference type="Proteomes" id="UP001159405">
    <property type="component" value="Unassembled WGS sequence"/>
</dbReference>
<dbReference type="InterPro" id="IPR036056">
    <property type="entry name" value="Fibrinogen-like_C"/>
</dbReference>
<organism evidence="7 8">
    <name type="scientific">Porites lobata</name>
    <dbReference type="NCBI Taxonomy" id="104759"/>
    <lineage>
        <taxon>Eukaryota</taxon>
        <taxon>Metazoa</taxon>
        <taxon>Cnidaria</taxon>
        <taxon>Anthozoa</taxon>
        <taxon>Hexacorallia</taxon>
        <taxon>Scleractinia</taxon>
        <taxon>Fungiina</taxon>
        <taxon>Poritidae</taxon>
        <taxon>Porites</taxon>
    </lineage>
</organism>